<organism evidence="3 4">
    <name type="scientific">Lentinula lateritia</name>
    <dbReference type="NCBI Taxonomy" id="40482"/>
    <lineage>
        <taxon>Eukaryota</taxon>
        <taxon>Fungi</taxon>
        <taxon>Dikarya</taxon>
        <taxon>Basidiomycota</taxon>
        <taxon>Agaricomycotina</taxon>
        <taxon>Agaricomycetes</taxon>
        <taxon>Agaricomycetidae</taxon>
        <taxon>Agaricales</taxon>
        <taxon>Marasmiineae</taxon>
        <taxon>Omphalotaceae</taxon>
        <taxon>Lentinula</taxon>
    </lineage>
</organism>
<sequence length="638" mass="74302">MGTEHNNSQWKQPPRVNTSPPGSKETQNIHGTKHRCKLNTKASIKIAALNIRGHGHIDPSHPKNKWNHINQIMRDRKIAILAVSEAHMNAERRDNIEQLFGTRLKILFTKREDTANAGGVAFVLNKQLTNVEKIQTHIIVAGHALLLETNWHGDKRISILAIYAPNQSITENITFWQQIQTFFRQHTHIKKPDMMLGDFNMVEEQIDRLPMNKDHAQADALETVKTDLQLIDGWRQQYPNRKAYTFMQKRAGGIQNHARLDRIYIKPTMEDSAFEWRIQSPGLHTDHSIVSLRITCETAPDIGKGRWCWPKHIMYDKYLTLYIEKEGLILQAKLDEIEDQPNRAYETQILWSDYQDRIAKEARKRAKIIIPRIDKQIKDTETNLRLIEDDQTLTDDERSLSVTLLSEKLAELENKRHQSKRQNVKARNIVHGETISRYWSAMNKSKSPRETIQRLRIHEMRTAKPNQPIYERNSKRMADMMSAYHGKIQIDETPTDNVQRHTVTEAVLNRIKTRISDQHRQKMTNLLTDDDVDEALKLSANYKAPGLNGIPYEVWKIIHARHINNMAHQKPSFNIIKTLRRVYNDIEMNGLSPNSQFSESWMCPLYKKNDRAEMANYRPISLLNSDYKIMTKALTIKL</sequence>
<evidence type="ECO:0000256" key="2">
    <source>
        <dbReference type="SAM" id="MobiDB-lite"/>
    </source>
</evidence>
<keyword evidence="3" id="KW-0255">Endonuclease</keyword>
<proteinExistence type="predicted"/>
<dbReference type="GO" id="GO:0004519">
    <property type="term" value="F:endonuclease activity"/>
    <property type="evidence" value="ECO:0007669"/>
    <property type="project" value="UniProtKB-KW"/>
</dbReference>
<feature type="region of interest" description="Disordered" evidence="2">
    <location>
        <begin position="1"/>
        <end position="33"/>
    </location>
</feature>
<name>A0ABQ8VFK4_9AGAR</name>
<dbReference type="Gene3D" id="3.60.10.10">
    <property type="entry name" value="Endonuclease/exonuclease/phosphatase"/>
    <property type="match status" value="1"/>
</dbReference>
<feature type="compositionally biased region" description="Polar residues" evidence="2">
    <location>
        <begin position="1"/>
        <end position="30"/>
    </location>
</feature>
<gene>
    <name evidence="3" type="ORF">C8R41DRAFT_765204</name>
</gene>
<feature type="non-terminal residue" evidence="3">
    <location>
        <position position="638"/>
    </location>
</feature>
<accession>A0ABQ8VFK4</accession>
<keyword evidence="3" id="KW-0378">Hydrolase</keyword>
<keyword evidence="4" id="KW-1185">Reference proteome</keyword>
<protein>
    <submittedName>
        <fullName evidence="3">Endonuclease/exonuclease/phosphatase</fullName>
    </submittedName>
</protein>
<reference evidence="3" key="1">
    <citation type="submission" date="2022-08" db="EMBL/GenBank/DDBJ databases">
        <title>A Global Phylogenomic Analysis of the Shiitake Genus Lentinula.</title>
        <authorList>
            <consortium name="DOE Joint Genome Institute"/>
            <person name="Sierra-Patev S."/>
            <person name="Min B."/>
            <person name="Naranjo-Ortiz M."/>
            <person name="Looney B."/>
            <person name="Konkel Z."/>
            <person name="Slot J.C."/>
            <person name="Sakamoto Y."/>
            <person name="Steenwyk J.L."/>
            <person name="Rokas A."/>
            <person name="Carro J."/>
            <person name="Camarero S."/>
            <person name="Ferreira P."/>
            <person name="Molpeceres G."/>
            <person name="Ruiz-Duenas F.J."/>
            <person name="Serrano A."/>
            <person name="Henrissat B."/>
            <person name="Drula E."/>
            <person name="Hughes K.W."/>
            <person name="Mata J.L."/>
            <person name="Ishikawa N.K."/>
            <person name="Vargas-Isla R."/>
            <person name="Ushijima S."/>
            <person name="Smith C.A."/>
            <person name="Ahrendt S."/>
            <person name="Andreopoulos W."/>
            <person name="He G."/>
            <person name="Labutti K."/>
            <person name="Lipzen A."/>
            <person name="Ng V."/>
            <person name="Riley R."/>
            <person name="Sandor L."/>
            <person name="Barry K."/>
            <person name="Martinez A.T."/>
            <person name="Xiao Y."/>
            <person name="Gibbons J.G."/>
            <person name="Terashima K."/>
            <person name="Grigoriev I.V."/>
            <person name="Hibbett D.S."/>
        </authorList>
    </citation>
    <scope>NUCLEOTIDE SEQUENCE</scope>
    <source>
        <strain evidence="3">RHP3577 ss4</strain>
    </source>
</reference>
<keyword evidence="3" id="KW-0540">Nuclease</keyword>
<dbReference type="PANTHER" id="PTHR19446">
    <property type="entry name" value="REVERSE TRANSCRIPTASES"/>
    <property type="match status" value="1"/>
</dbReference>
<evidence type="ECO:0000313" key="3">
    <source>
        <dbReference type="EMBL" id="KAJ4492402.1"/>
    </source>
</evidence>
<dbReference type="SUPFAM" id="SSF56219">
    <property type="entry name" value="DNase I-like"/>
    <property type="match status" value="1"/>
</dbReference>
<evidence type="ECO:0000313" key="4">
    <source>
        <dbReference type="Proteomes" id="UP001150217"/>
    </source>
</evidence>
<dbReference type="EMBL" id="JANVFT010000038">
    <property type="protein sequence ID" value="KAJ4492402.1"/>
    <property type="molecule type" value="Genomic_DNA"/>
</dbReference>
<dbReference type="InterPro" id="IPR036691">
    <property type="entry name" value="Endo/exonu/phosph_ase_sf"/>
</dbReference>
<keyword evidence="1" id="KW-0175">Coiled coil</keyword>
<feature type="coiled-coil region" evidence="1">
    <location>
        <begin position="402"/>
        <end position="429"/>
    </location>
</feature>
<dbReference type="Proteomes" id="UP001150217">
    <property type="component" value="Unassembled WGS sequence"/>
</dbReference>
<comment type="caution">
    <text evidence="3">The sequence shown here is derived from an EMBL/GenBank/DDBJ whole genome shotgun (WGS) entry which is preliminary data.</text>
</comment>
<evidence type="ECO:0000256" key="1">
    <source>
        <dbReference type="SAM" id="Coils"/>
    </source>
</evidence>